<dbReference type="GO" id="GO:0005737">
    <property type="term" value="C:cytoplasm"/>
    <property type="evidence" value="ECO:0007669"/>
    <property type="project" value="UniProtKB-SubCell"/>
</dbReference>
<keyword evidence="6" id="KW-0067">ATP-binding</keyword>
<evidence type="ECO:0000256" key="1">
    <source>
        <dbReference type="ARBA" id="ARBA00022679"/>
    </source>
</evidence>
<comment type="subunit">
    <text evidence="6">Monomer.</text>
</comment>
<dbReference type="Gene3D" id="3.40.50.300">
    <property type="entry name" value="P-loop containing nucleotide triphosphate hydrolases"/>
    <property type="match status" value="1"/>
</dbReference>
<dbReference type="GO" id="GO:0004017">
    <property type="term" value="F:AMP kinase activity"/>
    <property type="evidence" value="ECO:0007669"/>
    <property type="project" value="UniProtKB-EC"/>
</dbReference>
<dbReference type="STRING" id="1802772.A3H60_02365"/>
<dbReference type="AlphaFoldDB" id="A0A1G2UJV1"/>
<protein>
    <recommendedName>
        <fullName evidence="6">Adenylate kinase</fullName>
        <ecNumber evidence="6">2.7.4.3</ecNumber>
    </recommendedName>
</protein>
<keyword evidence="3 6" id="KW-0547">Nucleotide-binding</keyword>
<dbReference type="PANTHER" id="PTHR23359">
    <property type="entry name" value="NUCLEOTIDE KINASE"/>
    <property type="match status" value="1"/>
</dbReference>
<evidence type="ECO:0000313" key="7">
    <source>
        <dbReference type="EMBL" id="OHB09711.1"/>
    </source>
</evidence>
<keyword evidence="1 5" id="KW-0808">Transferase</keyword>
<accession>A0A1G2UJV1</accession>
<evidence type="ECO:0000256" key="3">
    <source>
        <dbReference type="ARBA" id="ARBA00022741"/>
    </source>
</evidence>
<keyword evidence="4 5" id="KW-0418">Kinase</keyword>
<keyword evidence="2" id="KW-0545">Nucleotide biosynthesis</keyword>
<evidence type="ECO:0000256" key="6">
    <source>
        <dbReference type="RuleBase" id="RU003331"/>
    </source>
</evidence>
<dbReference type="Pfam" id="PF00406">
    <property type="entry name" value="ADK"/>
    <property type="match status" value="1"/>
</dbReference>
<dbReference type="Proteomes" id="UP000177202">
    <property type="component" value="Unassembled WGS sequence"/>
</dbReference>
<evidence type="ECO:0000313" key="8">
    <source>
        <dbReference type="Proteomes" id="UP000177202"/>
    </source>
</evidence>
<name>A0A1G2UJV1_9BACT</name>
<comment type="subcellular location">
    <subcellularLocation>
        <location evidence="6">Cytoplasm</location>
    </subcellularLocation>
</comment>
<comment type="caution">
    <text evidence="7">The sequence shown here is derived from an EMBL/GenBank/DDBJ whole genome shotgun (WGS) entry which is preliminary data.</text>
</comment>
<evidence type="ECO:0000256" key="2">
    <source>
        <dbReference type="ARBA" id="ARBA00022727"/>
    </source>
</evidence>
<comment type="catalytic activity">
    <reaction evidence="6">
        <text>AMP + ATP = 2 ADP</text>
        <dbReference type="Rhea" id="RHEA:12973"/>
        <dbReference type="ChEBI" id="CHEBI:30616"/>
        <dbReference type="ChEBI" id="CHEBI:456215"/>
        <dbReference type="ChEBI" id="CHEBI:456216"/>
        <dbReference type="EC" id="2.7.4.3"/>
    </reaction>
</comment>
<dbReference type="InterPro" id="IPR000850">
    <property type="entry name" value="Adenylat/UMP-CMP_kin"/>
</dbReference>
<dbReference type="GO" id="GO:0005524">
    <property type="term" value="F:ATP binding"/>
    <property type="evidence" value="ECO:0007669"/>
    <property type="project" value="UniProtKB-KW"/>
</dbReference>
<dbReference type="PRINTS" id="PR00094">
    <property type="entry name" value="ADENYLTKNASE"/>
</dbReference>
<reference evidence="7 8" key="1">
    <citation type="journal article" date="2016" name="Nat. Commun.">
        <title>Thousands of microbial genomes shed light on interconnected biogeochemical processes in an aquifer system.</title>
        <authorList>
            <person name="Anantharaman K."/>
            <person name="Brown C.T."/>
            <person name="Hug L.A."/>
            <person name="Sharon I."/>
            <person name="Castelle C.J."/>
            <person name="Probst A.J."/>
            <person name="Thomas B.C."/>
            <person name="Singh A."/>
            <person name="Wilkins M.J."/>
            <person name="Karaoz U."/>
            <person name="Brodie E.L."/>
            <person name="Williams K.H."/>
            <person name="Hubbard S.S."/>
            <person name="Banfield J.F."/>
        </authorList>
    </citation>
    <scope>NUCLEOTIDE SEQUENCE [LARGE SCALE GENOMIC DNA]</scope>
</reference>
<sequence>MLHTVVFIGRSGCGKGTQAALLNDYIAYHDPDKRQILYIETGNYVRDFIRQEGYSSKIAKDLYEKDHREPDFLGIFLWSKVMIDELDEGMHLVIDGAPRAIDEAQVLISALQFYKRENPTIIYLNVSRKWSEEKLLARGRSDDKTLAKINKRLDWFDQDVMPAVKYFETNPLCRFIEIDGEQTIEKVHADIIAVI</sequence>
<evidence type="ECO:0000256" key="5">
    <source>
        <dbReference type="RuleBase" id="RU003330"/>
    </source>
</evidence>
<dbReference type="EMBL" id="MHWP01000028">
    <property type="protein sequence ID" value="OHB09711.1"/>
    <property type="molecule type" value="Genomic_DNA"/>
</dbReference>
<organism evidence="7 8">
    <name type="scientific">Candidatus Zambryskibacteria bacterium RIFCSPLOWO2_02_FULL_44_12b</name>
    <dbReference type="NCBI Taxonomy" id="1802772"/>
    <lineage>
        <taxon>Bacteria</taxon>
        <taxon>Candidatus Zambryskiibacteriota</taxon>
    </lineage>
</organism>
<gene>
    <name evidence="7" type="ORF">A3H60_02365</name>
</gene>
<dbReference type="InterPro" id="IPR027417">
    <property type="entry name" value="P-loop_NTPase"/>
</dbReference>
<comment type="similarity">
    <text evidence="5">Belongs to the adenylate kinase family.</text>
</comment>
<dbReference type="SUPFAM" id="SSF52540">
    <property type="entry name" value="P-loop containing nucleoside triphosphate hydrolases"/>
    <property type="match status" value="1"/>
</dbReference>
<dbReference type="EC" id="2.7.4.3" evidence="6"/>
<proteinExistence type="inferred from homology"/>
<evidence type="ECO:0000256" key="4">
    <source>
        <dbReference type="ARBA" id="ARBA00022777"/>
    </source>
</evidence>